<dbReference type="Proteomes" id="UP000294682">
    <property type="component" value="Unassembled WGS sequence"/>
</dbReference>
<reference evidence="1 2" key="1">
    <citation type="submission" date="2019-03" db="EMBL/GenBank/DDBJ databases">
        <title>Genomic Encyclopedia of Type Strains, Phase IV (KMG-IV): sequencing the most valuable type-strain genomes for metagenomic binning, comparative biology and taxonomic classification.</title>
        <authorList>
            <person name="Goeker M."/>
        </authorList>
    </citation>
    <scope>NUCLEOTIDE SEQUENCE [LARGE SCALE GENOMIC DNA]</scope>
    <source>
        <strain evidence="1 2">DSM 100433</strain>
    </source>
</reference>
<sequence length="147" mass="14604">MAALDNVRDTVEVANNAKYLVIPVKGGVTIYQGALVAVDANGYAIPGKKAAGITAAGRAEETADNAGGADGAISIKVSRGVFVWDNTATSANKVGAAHILKPCYIEDDQTVTALATGASIAGLVIDVDEGGVVVEINPALTAPAAGA</sequence>
<comment type="caution">
    <text evidence="1">The sequence shown here is derived from an EMBL/GenBank/DDBJ whole genome shotgun (WGS) entry which is preliminary data.</text>
</comment>
<evidence type="ECO:0000313" key="2">
    <source>
        <dbReference type="Proteomes" id="UP000294682"/>
    </source>
</evidence>
<gene>
    <name evidence="1" type="ORF">EDD78_10675</name>
</gene>
<dbReference type="RefSeq" id="WP_132084587.1">
    <property type="nucleotide sequence ID" value="NZ_SLUK01000006.1"/>
</dbReference>
<protein>
    <recommendedName>
        <fullName evidence="3">DUF2190 family protein</fullName>
    </recommendedName>
</protein>
<name>A0A9X8Y868_9FIRM</name>
<accession>A0A9X8Y868</accession>
<organism evidence="1 2">
    <name type="scientific">Harryflintia acetispora</name>
    <dbReference type="NCBI Taxonomy" id="1849041"/>
    <lineage>
        <taxon>Bacteria</taxon>
        <taxon>Bacillati</taxon>
        <taxon>Bacillota</taxon>
        <taxon>Clostridia</taxon>
        <taxon>Eubacteriales</taxon>
        <taxon>Oscillospiraceae</taxon>
        <taxon>Harryflintia</taxon>
    </lineage>
</organism>
<proteinExistence type="predicted"/>
<evidence type="ECO:0008006" key="3">
    <source>
        <dbReference type="Google" id="ProtNLM"/>
    </source>
</evidence>
<dbReference type="EMBL" id="SLUK01000006">
    <property type="protein sequence ID" value="TCL43215.1"/>
    <property type="molecule type" value="Genomic_DNA"/>
</dbReference>
<evidence type="ECO:0000313" key="1">
    <source>
        <dbReference type="EMBL" id="TCL43215.1"/>
    </source>
</evidence>
<keyword evidence="2" id="KW-1185">Reference proteome</keyword>
<dbReference type="AlphaFoldDB" id="A0A9X8Y868"/>